<keyword evidence="5" id="KW-0963">Cytoplasm</keyword>
<dbReference type="PRINTS" id="PR00300">
    <property type="entry name" value="CLPPROTEASEA"/>
</dbReference>
<sequence>MARAMRWASLLSLLGVDLVCGVELIWEDFYESAMYHTGLGYQCSFVDKPSQMVRQHLQIHLKGQERATQAVVGAIEAWEFSRTSTNDRAPLVLAITGPTGTGKTEMANLIAEAVFKRKKKLFPNSEKRVPTGLLFLRGEDFSDNFTNPITEYHTQIKTRLAEHLHYCSGNAVVVIDEVQKVIPHTLDVLMEAVSERSQLSYYKHGVTKNIDTANVIFVLVSDIGVTEMEQVMIQYETRDEMPTYQLERVVKSALDDQWKRLDFGKMIDQVIPFLPFEHQHIVEIIALKLRQLDQNYRGKYWHRLWIENNIADYMSRLDSVHYKVRSAIVNGKIKSSKVFAKYGARDVETGPIQLLKSKLLRYLRPFDPDAEIRVTQDVDTKEISIVSCGLEIASKKVKKRRQVPVEDKFVHVGCVTKWSDFCILLAHKGRLDFSRFKARMSGLESSEIWGADEELDPEILLMSNDELRQRIRLLDNDIRIMRSDIQRINHESNSQRERIKENNEKVKLNKQLPYLVANVVEILELEDDDDEQDGAATDVDAARKGKSAVIKTSTRQTIFLPIPGLVDSTTLIPNDLVGVNKDSYLILEKLPCEYDSRVKAMEVDEKPTEEYSDIGGLDKQIQELVEAVVLPMTHKEKFDAIGIMPPKGVLLHGPPGTGKTLLARACAKQTDAIFLKLAAPQLVQMFIGDGAKLVRDAFELAKEKCQDQQRGGAIIFIDELDAIGTKRFGGEQSGDREVQRTMLELLNQLDGFTSNTKIKVIAATNRPDVLDPALLRSGRLDRKIELPHPTEEARARILQIHSRKMNVDIEDTNFDELARSTDDFNGAQLKAVCVEAGMLALRRESNVIKHEDFMEGIATEMANLIAEAVFKRKKKLFPNSEKRVPTGLLFLRGEDFSDNFTNPITEYHTQIKTRLAEHLHYCSGNAVVVIDEVQKVIPHTLDVLMEAVSERSQLSYYKHGVTKNIDTANVIFVLVSDIGVTEMEQVMIQYETRDEMPTYQLERVVKSALDDQWKRLDFGKMIDQVIPFLPFEHQHIVEIIALKLRQLDQNYRGKYWHRLWIENNIADYMSRLDSVHYKVRSAIVNGKIKSSKVFAKYGARDVETGPIQLLKSKLLRYLRPFDPDAEIRVTQDVDTKEISIVSCGLEIASKKVKKRRQVPVEDKFVHVGCVTKWSGRFE</sequence>
<keyword evidence="8" id="KW-0647">Proteasome</keyword>
<dbReference type="FunFam" id="3.40.50.300:FF:000037">
    <property type="entry name" value="26S protease regulatory subunit 6A"/>
    <property type="match status" value="1"/>
</dbReference>
<dbReference type="FunFam" id="2.40.50.140:FF:000076">
    <property type="entry name" value="26S protease regulatory subunit 6A"/>
    <property type="match status" value="1"/>
</dbReference>
<dbReference type="InterPro" id="IPR027417">
    <property type="entry name" value="P-loop_NTPase"/>
</dbReference>
<dbReference type="EMBL" id="SHOA02000003">
    <property type="protein sequence ID" value="TDH74455.1"/>
    <property type="molecule type" value="Genomic_DNA"/>
</dbReference>
<keyword evidence="10" id="KW-0175">Coiled coil</keyword>
<dbReference type="KEGG" id="blac:94345766"/>
<dbReference type="GO" id="GO:0005524">
    <property type="term" value="F:ATP binding"/>
    <property type="evidence" value="ECO:0007669"/>
    <property type="project" value="UniProtKB-KW"/>
</dbReference>
<dbReference type="InterPro" id="IPR041569">
    <property type="entry name" value="AAA_lid_3"/>
</dbReference>
<comment type="subcellular location">
    <subcellularLocation>
        <location evidence="2">Cytoplasm</location>
    </subcellularLocation>
    <subcellularLocation>
        <location evidence="1">Nucleus</location>
    </subcellularLocation>
</comment>
<dbReference type="InterPro" id="IPR050221">
    <property type="entry name" value="26S_Proteasome_ATPase"/>
</dbReference>
<dbReference type="PANTHER" id="PTHR23073">
    <property type="entry name" value="26S PROTEASOME REGULATORY SUBUNIT"/>
    <property type="match status" value="1"/>
</dbReference>
<keyword evidence="6" id="KW-0547">Nucleotide-binding</keyword>
<dbReference type="AlphaFoldDB" id="A0A976P0C4"/>
<evidence type="ECO:0000313" key="13">
    <source>
        <dbReference type="EMBL" id="TDH74455.1"/>
    </source>
</evidence>
<feature type="domain" description="AAA+ ATPase" evidence="12">
    <location>
        <begin position="645"/>
        <end position="790"/>
    </location>
</feature>
<evidence type="ECO:0000256" key="9">
    <source>
        <dbReference type="ARBA" id="ARBA00023242"/>
    </source>
</evidence>
<feature type="domain" description="AAA+ ATPase" evidence="12">
    <location>
        <begin position="89"/>
        <end position="277"/>
    </location>
</feature>
<organism evidence="13 14">
    <name type="scientific">Bremia lactucae</name>
    <name type="common">Lettuce downy mildew</name>
    <dbReference type="NCBI Taxonomy" id="4779"/>
    <lineage>
        <taxon>Eukaryota</taxon>
        <taxon>Sar</taxon>
        <taxon>Stramenopiles</taxon>
        <taxon>Oomycota</taxon>
        <taxon>Peronosporomycetes</taxon>
        <taxon>Peronosporales</taxon>
        <taxon>Peronosporaceae</taxon>
        <taxon>Bremia</taxon>
    </lineage>
</organism>
<evidence type="ECO:0000256" key="10">
    <source>
        <dbReference type="SAM" id="Coils"/>
    </source>
</evidence>
<dbReference type="Gene3D" id="2.40.50.140">
    <property type="entry name" value="Nucleic acid-binding proteins"/>
    <property type="match status" value="1"/>
</dbReference>
<dbReference type="InterPro" id="IPR012340">
    <property type="entry name" value="NA-bd_OB-fold"/>
</dbReference>
<dbReference type="InterPro" id="IPR001270">
    <property type="entry name" value="ClpA/B"/>
</dbReference>
<evidence type="ECO:0000256" key="4">
    <source>
        <dbReference type="ARBA" id="ARBA00006914"/>
    </source>
</evidence>
<evidence type="ECO:0000256" key="6">
    <source>
        <dbReference type="ARBA" id="ARBA00022741"/>
    </source>
</evidence>
<dbReference type="Pfam" id="PF17862">
    <property type="entry name" value="AAA_lid_3"/>
    <property type="match status" value="1"/>
</dbReference>
<dbReference type="PROSITE" id="PS00674">
    <property type="entry name" value="AAA"/>
    <property type="match status" value="1"/>
</dbReference>
<dbReference type="RefSeq" id="XP_067823953.1">
    <property type="nucleotide sequence ID" value="XM_067960095.1"/>
</dbReference>
<feature type="coiled-coil region" evidence="10">
    <location>
        <begin position="464"/>
        <end position="509"/>
    </location>
</feature>
<comment type="caution">
    <text evidence="13">The sequence shown here is derived from an EMBL/GenBank/DDBJ whole genome shotgun (WGS) entry which is preliminary data.</text>
</comment>
<evidence type="ECO:0000256" key="3">
    <source>
        <dbReference type="ARBA" id="ARBA00006235"/>
    </source>
</evidence>
<dbReference type="GO" id="GO:0005737">
    <property type="term" value="C:cytoplasm"/>
    <property type="evidence" value="ECO:0007669"/>
    <property type="project" value="UniProtKB-SubCell"/>
</dbReference>
<dbReference type="Pfam" id="PF16450">
    <property type="entry name" value="Prot_ATP_ID_OB_C"/>
    <property type="match status" value="1"/>
</dbReference>
<name>A0A976P0C4_BRELC</name>
<dbReference type="InterPro" id="IPR003960">
    <property type="entry name" value="ATPase_AAA_CS"/>
</dbReference>
<gene>
    <name evidence="13" type="ORF">CCR75_001994</name>
</gene>
<keyword evidence="9" id="KW-0539">Nucleus</keyword>
<feature type="chain" id="PRO_5036848890" description="AAA+ ATPase domain-containing protein" evidence="11">
    <location>
        <begin position="22"/>
        <end position="1178"/>
    </location>
</feature>
<evidence type="ECO:0000313" key="14">
    <source>
        <dbReference type="Proteomes" id="UP000294530"/>
    </source>
</evidence>
<proteinExistence type="inferred from homology"/>
<accession>A0A976P0C4</accession>
<feature type="signal peptide" evidence="11">
    <location>
        <begin position="1"/>
        <end position="21"/>
    </location>
</feature>
<keyword evidence="14" id="KW-1185">Reference proteome</keyword>
<dbReference type="OrthoDB" id="9443236at2759"/>
<dbReference type="InterPro" id="IPR003593">
    <property type="entry name" value="AAA+_ATPase"/>
</dbReference>
<comment type="similarity">
    <text evidence="3">Belongs to the ClpA/ClpB family. Torsin subfamily.</text>
</comment>
<dbReference type="InterPro" id="IPR003959">
    <property type="entry name" value="ATPase_AAA_core"/>
</dbReference>
<evidence type="ECO:0000256" key="5">
    <source>
        <dbReference type="ARBA" id="ARBA00022490"/>
    </source>
</evidence>
<evidence type="ECO:0000259" key="12">
    <source>
        <dbReference type="SMART" id="SM00382"/>
    </source>
</evidence>
<dbReference type="InterPro" id="IPR032501">
    <property type="entry name" value="Prot_ATP_ID_OB_2nd"/>
</dbReference>
<evidence type="ECO:0000256" key="7">
    <source>
        <dbReference type="ARBA" id="ARBA00022840"/>
    </source>
</evidence>
<dbReference type="GO" id="GO:0000502">
    <property type="term" value="C:proteasome complex"/>
    <property type="evidence" value="ECO:0007669"/>
    <property type="project" value="UniProtKB-KW"/>
</dbReference>
<dbReference type="FunFam" id="1.10.8.60:FF:000009">
    <property type="entry name" value="26S protease regulatory subunit 6A"/>
    <property type="match status" value="1"/>
</dbReference>
<evidence type="ECO:0000256" key="11">
    <source>
        <dbReference type="SAM" id="SignalP"/>
    </source>
</evidence>
<comment type="similarity">
    <text evidence="4">Belongs to the AAA ATPase family.</text>
</comment>
<dbReference type="Proteomes" id="UP000294530">
    <property type="component" value="Unassembled WGS sequence"/>
</dbReference>
<dbReference type="InterPro" id="IPR010448">
    <property type="entry name" value="Torsin"/>
</dbReference>
<dbReference type="GeneID" id="94345766"/>
<dbReference type="SMART" id="SM00382">
    <property type="entry name" value="AAA"/>
    <property type="match status" value="2"/>
</dbReference>
<dbReference type="GO" id="GO:0005634">
    <property type="term" value="C:nucleus"/>
    <property type="evidence" value="ECO:0007669"/>
    <property type="project" value="UniProtKB-SubCell"/>
</dbReference>
<reference evidence="13 14" key="1">
    <citation type="journal article" date="2021" name="Genome Biol.">
        <title>AFLAP: assembly-free linkage analysis pipeline using k-mers from genome sequencing data.</title>
        <authorList>
            <person name="Fletcher K."/>
            <person name="Zhang L."/>
            <person name="Gil J."/>
            <person name="Han R."/>
            <person name="Cavanaugh K."/>
            <person name="Michelmore R."/>
        </authorList>
    </citation>
    <scope>NUCLEOTIDE SEQUENCE [LARGE SCALE GENOMIC DNA]</scope>
    <source>
        <strain evidence="13 14">SF5</strain>
    </source>
</reference>
<dbReference type="SUPFAM" id="SSF52540">
    <property type="entry name" value="P-loop containing nucleoside triphosphate hydrolases"/>
    <property type="match status" value="3"/>
</dbReference>
<keyword evidence="7" id="KW-0067">ATP-binding</keyword>
<dbReference type="GO" id="GO:0016887">
    <property type="term" value="F:ATP hydrolysis activity"/>
    <property type="evidence" value="ECO:0007669"/>
    <property type="project" value="InterPro"/>
</dbReference>
<evidence type="ECO:0000256" key="8">
    <source>
        <dbReference type="ARBA" id="ARBA00022942"/>
    </source>
</evidence>
<dbReference type="Gene3D" id="3.40.50.300">
    <property type="entry name" value="P-loop containing nucleotide triphosphate hydrolases"/>
    <property type="match status" value="3"/>
</dbReference>
<evidence type="ECO:0000256" key="1">
    <source>
        <dbReference type="ARBA" id="ARBA00004123"/>
    </source>
</evidence>
<dbReference type="Pfam" id="PF00004">
    <property type="entry name" value="AAA"/>
    <property type="match status" value="1"/>
</dbReference>
<protein>
    <recommendedName>
        <fullName evidence="12">AAA+ ATPase domain-containing protein</fullName>
    </recommendedName>
</protein>
<dbReference type="Gene3D" id="1.10.8.60">
    <property type="match status" value="1"/>
</dbReference>
<evidence type="ECO:0000256" key="2">
    <source>
        <dbReference type="ARBA" id="ARBA00004496"/>
    </source>
</evidence>
<keyword evidence="11" id="KW-0732">Signal</keyword>
<dbReference type="Pfam" id="PF06309">
    <property type="entry name" value="Torsin"/>
    <property type="match status" value="1"/>
</dbReference>